<comment type="caution">
    <text evidence="2">The sequence shown here is derived from an EMBL/GenBank/DDBJ whole genome shotgun (WGS) entry which is preliminary data.</text>
</comment>
<dbReference type="PANTHER" id="PTHR40469:SF2">
    <property type="entry name" value="GALACTOSE-BINDING DOMAIN-LIKE SUPERFAMILY PROTEIN"/>
    <property type="match status" value="1"/>
</dbReference>
<keyword evidence="3" id="KW-1185">Reference proteome</keyword>
<protein>
    <submittedName>
        <fullName evidence="2">ThuA domain-containing protein</fullName>
    </submittedName>
</protein>
<proteinExistence type="predicted"/>
<dbReference type="Gene3D" id="3.40.50.880">
    <property type="match status" value="1"/>
</dbReference>
<name>A0A7Y3W658_9PROT</name>
<dbReference type="Proteomes" id="UP000536835">
    <property type="component" value="Unassembled WGS sequence"/>
</dbReference>
<accession>A0A7Y3W658</accession>
<gene>
    <name evidence="2" type="ORF">HK107_13615</name>
</gene>
<organism evidence="2 3">
    <name type="scientific">Parvularcula mediterranea</name>
    <dbReference type="NCBI Taxonomy" id="2732508"/>
    <lineage>
        <taxon>Bacteria</taxon>
        <taxon>Pseudomonadati</taxon>
        <taxon>Pseudomonadota</taxon>
        <taxon>Alphaproteobacteria</taxon>
        <taxon>Parvularculales</taxon>
        <taxon>Parvularculaceae</taxon>
        <taxon>Parvularcula</taxon>
    </lineage>
</organism>
<sequence>MIVPHLLLAALAFQTNPEAGAYEWPRSAEYMSERAVLVFSETKGWRHEAGIPAAMLFFNRLGEEEGFSVHSTEDSRVFTAENLARFQVVVLNSMTGDVLTDAEEMALQDWLEAGGGLIALHGAGDGSQESWPWYRENVIGAVFSGHPIGPQFQDAEVQTLSDHPVTEGLPESFVHNDEWYSFAAPPGEDFTPLIGVVEGSYKQVAGGVWPDEDLVMGPEAKDHPVAWTRCIGKGRTVFSALGHQPQAFEAEEHKRLLTNALAWVTADEESGGCPAR</sequence>
<dbReference type="InterPro" id="IPR029010">
    <property type="entry name" value="ThuA-like"/>
</dbReference>
<evidence type="ECO:0000313" key="2">
    <source>
        <dbReference type="EMBL" id="NNU17364.1"/>
    </source>
</evidence>
<dbReference type="RefSeq" id="WP_173200716.1">
    <property type="nucleotide sequence ID" value="NZ_JABFCX010000003.1"/>
</dbReference>
<dbReference type="InterPro" id="IPR029062">
    <property type="entry name" value="Class_I_gatase-like"/>
</dbReference>
<dbReference type="SUPFAM" id="SSF52317">
    <property type="entry name" value="Class I glutamine amidotransferase-like"/>
    <property type="match status" value="1"/>
</dbReference>
<feature type="domain" description="ThuA-like" evidence="1">
    <location>
        <begin position="36"/>
        <end position="264"/>
    </location>
</feature>
<dbReference type="AlphaFoldDB" id="A0A7Y3W658"/>
<reference evidence="2 3" key="1">
    <citation type="submission" date="2020-05" db="EMBL/GenBank/DDBJ databases">
        <title>Parvularcula mediterraneae sp. nov., isolated from polypropylene straw from shallow seawater of the seashore of Laganas in Zakynthos island, Greece.</title>
        <authorList>
            <person name="Szabo I."/>
            <person name="Al-Omari J."/>
            <person name="Rado J."/>
            <person name="Szerdahelyi G.S."/>
        </authorList>
    </citation>
    <scope>NUCLEOTIDE SEQUENCE [LARGE SCALE GENOMIC DNA]</scope>
    <source>
        <strain evidence="2 3">ZS-1/3</strain>
    </source>
</reference>
<evidence type="ECO:0000313" key="3">
    <source>
        <dbReference type="Proteomes" id="UP000536835"/>
    </source>
</evidence>
<dbReference type="PANTHER" id="PTHR40469">
    <property type="entry name" value="SECRETED GLYCOSYL HYDROLASE"/>
    <property type="match status" value="1"/>
</dbReference>
<evidence type="ECO:0000259" key="1">
    <source>
        <dbReference type="Pfam" id="PF06283"/>
    </source>
</evidence>
<dbReference type="EMBL" id="JABFCX010000003">
    <property type="protein sequence ID" value="NNU17364.1"/>
    <property type="molecule type" value="Genomic_DNA"/>
</dbReference>
<dbReference type="Pfam" id="PF06283">
    <property type="entry name" value="ThuA"/>
    <property type="match status" value="1"/>
</dbReference>